<evidence type="ECO:0000313" key="2">
    <source>
        <dbReference type="EMBL" id="AHH45157.1"/>
    </source>
</evidence>
<dbReference type="PRINTS" id="PR01733">
    <property type="entry name" value="LIPPROTEIN48"/>
</dbReference>
<name>W5USP9_9BACT</name>
<dbReference type="PROSITE" id="PS51257">
    <property type="entry name" value="PROKAR_LIPOPROTEIN"/>
    <property type="match status" value="1"/>
</dbReference>
<dbReference type="InterPro" id="IPR008107">
    <property type="entry name" value="Mycoplasma_p48"/>
</dbReference>
<dbReference type="RefSeq" id="WP_022934955.1">
    <property type="nucleotide sequence ID" value="NZ_CP007154.1"/>
</dbReference>
<dbReference type="eggNOG" id="ENOG5032EWC">
    <property type="taxonomic scope" value="Bacteria"/>
</dbReference>
<feature type="signal peptide" evidence="1">
    <location>
        <begin position="1"/>
        <end position="28"/>
    </location>
</feature>
<proteinExistence type="predicted"/>
<dbReference type="EMBL" id="CP007154">
    <property type="protein sequence ID" value="AHH45157.1"/>
    <property type="molecule type" value="Genomic_DNA"/>
</dbReference>
<evidence type="ECO:0000313" key="3">
    <source>
        <dbReference type="Proteomes" id="UP000019229"/>
    </source>
</evidence>
<sequence>MKIRKSIKLLPLLSATILPIALVSCVQTTDPNLSKAYQEKNFFNLRPRIVLSDNESDGVIQALEKSIDNFVQAENNVENTNFQRPESKLWFKYYNDKDPERDEKNKKELDDNIKSDLKKYNIFFIQDDFDYSKFRTWLTDQFPNTTPLWNELHRSLFFPINPNINNISSVLWDQIADTQEFVAPIFIKSQDPNWIAGYASAAYLASKYPKDDFRRKISFILNSKHKSQTNNLVGFLAGVATWNDQHEDQMVKINNRNDQIFIYSPGNDQATIQNKIKQIVSPDNSQYHSELIFVASPDLNNFVSKELTQGQKVVYNDFSDNNLNSLMTIKQDLNQFIYDLLSDIYTKKKGTPESKILKSKQAPQQILMHLLLNYDKAKDNDNLNSKYFKFKANKEFEPFLDQAKQQYLKEPVQQDISFSDRSLSPQGKAAQINETDQAKIQFRIQEILKDLQS</sequence>
<reference evidence="2 3" key="1">
    <citation type="journal article" date="2014" name="Genome Announc.">
        <title>Complete Genome Sequence of Mycoplasma bovoculi Strain M165/69T (ATCC 29104).</title>
        <authorList>
            <person name="Calcutt M.J."/>
            <person name="Foecking M.F."/>
        </authorList>
    </citation>
    <scope>NUCLEOTIDE SEQUENCE [LARGE SCALE GENOMIC DNA]</scope>
    <source>
        <strain evidence="2">M165/69</strain>
    </source>
</reference>
<keyword evidence="3" id="KW-1185">Reference proteome</keyword>
<feature type="chain" id="PRO_5004872491" evidence="1">
    <location>
        <begin position="29"/>
        <end position="453"/>
    </location>
</feature>
<dbReference type="AlphaFoldDB" id="W5USP9"/>
<gene>
    <name evidence="2" type="ORF">MYB_00725</name>
</gene>
<protein>
    <submittedName>
        <fullName evidence="2">Putative lipoprotein</fullName>
    </submittedName>
</protein>
<dbReference type="PATRIC" id="fig|743966.3.peg.143"/>
<dbReference type="HOGENOM" id="CLU_629806_0_0_14"/>
<accession>W5USP9</accession>
<keyword evidence="2" id="KW-0449">Lipoprotein</keyword>
<dbReference type="STRING" id="743966.MYB_00725"/>
<dbReference type="Proteomes" id="UP000019229">
    <property type="component" value="Chromosome"/>
</dbReference>
<dbReference type="KEGG" id="mbc:MYB_00725"/>
<dbReference type="OrthoDB" id="10008862at2"/>
<evidence type="ECO:0000256" key="1">
    <source>
        <dbReference type="SAM" id="SignalP"/>
    </source>
</evidence>
<organism evidence="2 3">
    <name type="scientific">Mesomycoplasma bovoculi M165/69</name>
    <dbReference type="NCBI Taxonomy" id="743966"/>
    <lineage>
        <taxon>Bacteria</taxon>
        <taxon>Bacillati</taxon>
        <taxon>Mycoplasmatota</taxon>
        <taxon>Mycoplasmoidales</taxon>
        <taxon>Metamycoplasmataceae</taxon>
        <taxon>Mesomycoplasma</taxon>
    </lineage>
</organism>
<keyword evidence="1" id="KW-0732">Signal</keyword>